<keyword evidence="2" id="KW-0472">Membrane</keyword>
<dbReference type="GO" id="GO:0016787">
    <property type="term" value="F:hydrolase activity"/>
    <property type="evidence" value="ECO:0007669"/>
    <property type="project" value="UniProtKB-KW"/>
</dbReference>
<evidence type="ECO:0000259" key="3">
    <source>
        <dbReference type="Pfam" id="PF20434"/>
    </source>
</evidence>
<feature type="transmembrane region" description="Helical" evidence="2">
    <location>
        <begin position="35"/>
        <end position="56"/>
    </location>
</feature>
<keyword evidence="5" id="KW-1185">Reference proteome</keyword>
<dbReference type="InterPro" id="IPR029058">
    <property type="entry name" value="AB_hydrolase_fold"/>
</dbReference>
<reference evidence="5" key="1">
    <citation type="submission" date="2023-07" db="EMBL/GenBank/DDBJ databases">
        <title>30 novel species of actinomycetes from the DSMZ collection.</title>
        <authorList>
            <person name="Nouioui I."/>
        </authorList>
    </citation>
    <scope>NUCLEOTIDE SEQUENCE [LARGE SCALE GENOMIC DNA]</scope>
    <source>
        <strain evidence="5">DSM 42041</strain>
    </source>
</reference>
<keyword evidence="1 4" id="KW-0378">Hydrolase</keyword>
<gene>
    <name evidence="4" type="ORF">RM572_02795</name>
</gene>
<feature type="domain" description="BD-FAE-like" evidence="3">
    <location>
        <begin position="161"/>
        <end position="292"/>
    </location>
</feature>
<sequence>MGHGYLVSAVIDGCFAFFALVPIRRPLPLSGVGYYFGLVFNELPFVASWLIAASALPRAVRGDLDTPAEWVAFGVAMLAALGFVVVAVRALPAPGAVRDALADGLGEEWRRSLPPGAAAALRRRTPWARIALWPFPFLGRGWRVQRIADVAYGPAGRRNTLDLYRRRGGTSDAPVFVYLHGGRFVSGRKNREALPLLHRLARQGWVCVSANYRLSPPAVWPDHLVDVKKVLAWVRRHGAEFGADPSTVFVGGSSAGGHLAACAGLTPNDPAYQPGFESADTSVTAVVSLYGWYGNVNAGERVPSSPHGVLREDAPPFFVTHGDKDPLVHVDGARQFVRRLREVSRNPVVYAELPGAHHVYDLFHSIRSEAVVDGVEAFAAWVRATSATRTD</sequence>
<dbReference type="InterPro" id="IPR049492">
    <property type="entry name" value="BD-FAE-like_dom"/>
</dbReference>
<comment type="caution">
    <text evidence="4">The sequence shown here is derived from an EMBL/GenBank/DDBJ whole genome shotgun (WGS) entry which is preliminary data.</text>
</comment>
<evidence type="ECO:0000313" key="4">
    <source>
        <dbReference type="EMBL" id="MDT0377701.1"/>
    </source>
</evidence>
<dbReference type="Pfam" id="PF20434">
    <property type="entry name" value="BD-FAE"/>
    <property type="match status" value="1"/>
</dbReference>
<keyword evidence="2" id="KW-0812">Transmembrane</keyword>
<dbReference type="Proteomes" id="UP001183414">
    <property type="component" value="Unassembled WGS sequence"/>
</dbReference>
<dbReference type="InterPro" id="IPR050300">
    <property type="entry name" value="GDXG_lipolytic_enzyme"/>
</dbReference>
<evidence type="ECO:0000256" key="1">
    <source>
        <dbReference type="ARBA" id="ARBA00022801"/>
    </source>
</evidence>
<dbReference type="PANTHER" id="PTHR48081">
    <property type="entry name" value="AB HYDROLASE SUPERFAMILY PROTEIN C4A8.06C"/>
    <property type="match status" value="1"/>
</dbReference>
<dbReference type="EMBL" id="JAVREQ010000001">
    <property type="protein sequence ID" value="MDT0377701.1"/>
    <property type="molecule type" value="Genomic_DNA"/>
</dbReference>
<organism evidence="4 5">
    <name type="scientific">Streptomyces hazeniae</name>
    <dbReference type="NCBI Taxonomy" id="3075538"/>
    <lineage>
        <taxon>Bacteria</taxon>
        <taxon>Bacillati</taxon>
        <taxon>Actinomycetota</taxon>
        <taxon>Actinomycetes</taxon>
        <taxon>Kitasatosporales</taxon>
        <taxon>Streptomycetaceae</taxon>
        <taxon>Streptomyces</taxon>
    </lineage>
</organism>
<name>A0ABU2NL39_9ACTN</name>
<keyword evidence="2" id="KW-1133">Transmembrane helix</keyword>
<evidence type="ECO:0000313" key="5">
    <source>
        <dbReference type="Proteomes" id="UP001183414"/>
    </source>
</evidence>
<feature type="transmembrane region" description="Helical" evidence="2">
    <location>
        <begin position="6"/>
        <end position="23"/>
    </location>
</feature>
<feature type="transmembrane region" description="Helical" evidence="2">
    <location>
        <begin position="68"/>
        <end position="88"/>
    </location>
</feature>
<protein>
    <submittedName>
        <fullName evidence="4">Alpha/beta hydrolase</fullName>
    </submittedName>
</protein>
<dbReference type="PANTHER" id="PTHR48081:SF33">
    <property type="entry name" value="KYNURENINE FORMAMIDASE"/>
    <property type="match status" value="1"/>
</dbReference>
<proteinExistence type="predicted"/>
<accession>A0ABU2NL39</accession>
<dbReference type="Gene3D" id="3.40.50.1820">
    <property type="entry name" value="alpha/beta hydrolase"/>
    <property type="match status" value="1"/>
</dbReference>
<evidence type="ECO:0000256" key="2">
    <source>
        <dbReference type="SAM" id="Phobius"/>
    </source>
</evidence>
<dbReference type="SUPFAM" id="SSF53474">
    <property type="entry name" value="alpha/beta-Hydrolases"/>
    <property type="match status" value="1"/>
</dbReference>
<dbReference type="RefSeq" id="WP_311671631.1">
    <property type="nucleotide sequence ID" value="NZ_JAVREQ010000001.1"/>
</dbReference>